<name>T1IJI4_STRMM</name>
<keyword evidence="3" id="KW-1185">Reference proteome</keyword>
<dbReference type="EMBL" id="JH430294">
    <property type="status" value="NOT_ANNOTATED_CDS"/>
    <property type="molecule type" value="Genomic_DNA"/>
</dbReference>
<dbReference type="HOGENOM" id="CLU_1798864_0_0_1"/>
<sequence>MFSTRNQHCGIIFLISLVSYANLEEPCADVPKLKILPGFGWVALKDKDTKQLLQVNYDQCKTTFDGKLLIPDNADAIALQSREIEVKSYIFERWSTYTSPTSASFKVETNVWPKEFLPLYYSLSDNYKKMKNSTSEKWNLRMQK</sequence>
<feature type="chain" id="PRO_5004589742" evidence="1">
    <location>
        <begin position="24"/>
        <end position="144"/>
    </location>
</feature>
<dbReference type="AlphaFoldDB" id="T1IJI4"/>
<proteinExistence type="predicted"/>
<dbReference type="PhylomeDB" id="T1IJI4"/>
<dbReference type="EnsemblMetazoa" id="SMAR001053-RA">
    <property type="protein sequence ID" value="SMAR001053-PA"/>
    <property type="gene ID" value="SMAR001053"/>
</dbReference>
<organism evidence="2 3">
    <name type="scientific">Strigamia maritima</name>
    <name type="common">European centipede</name>
    <name type="synonym">Geophilus maritimus</name>
    <dbReference type="NCBI Taxonomy" id="126957"/>
    <lineage>
        <taxon>Eukaryota</taxon>
        <taxon>Metazoa</taxon>
        <taxon>Ecdysozoa</taxon>
        <taxon>Arthropoda</taxon>
        <taxon>Myriapoda</taxon>
        <taxon>Chilopoda</taxon>
        <taxon>Pleurostigmophora</taxon>
        <taxon>Geophilomorpha</taxon>
        <taxon>Linotaeniidae</taxon>
        <taxon>Strigamia</taxon>
    </lineage>
</organism>
<evidence type="ECO:0000256" key="1">
    <source>
        <dbReference type="SAM" id="SignalP"/>
    </source>
</evidence>
<evidence type="ECO:0000313" key="3">
    <source>
        <dbReference type="Proteomes" id="UP000014500"/>
    </source>
</evidence>
<protein>
    <submittedName>
        <fullName evidence="2">Uncharacterized protein</fullName>
    </submittedName>
</protein>
<evidence type="ECO:0000313" key="2">
    <source>
        <dbReference type="EnsemblMetazoa" id="SMAR001053-PA"/>
    </source>
</evidence>
<reference evidence="3" key="1">
    <citation type="submission" date="2011-05" db="EMBL/GenBank/DDBJ databases">
        <authorList>
            <person name="Richards S.R."/>
            <person name="Qu J."/>
            <person name="Jiang H."/>
            <person name="Jhangiani S.N."/>
            <person name="Agravi P."/>
            <person name="Goodspeed R."/>
            <person name="Gross S."/>
            <person name="Mandapat C."/>
            <person name="Jackson L."/>
            <person name="Mathew T."/>
            <person name="Pu L."/>
            <person name="Thornton R."/>
            <person name="Saada N."/>
            <person name="Wilczek-Boney K.B."/>
            <person name="Lee S."/>
            <person name="Kovar C."/>
            <person name="Wu Y."/>
            <person name="Scherer S.E."/>
            <person name="Worley K.C."/>
            <person name="Muzny D.M."/>
            <person name="Gibbs R."/>
        </authorList>
    </citation>
    <scope>NUCLEOTIDE SEQUENCE</scope>
    <source>
        <strain evidence="3">Brora</strain>
    </source>
</reference>
<feature type="signal peptide" evidence="1">
    <location>
        <begin position="1"/>
        <end position="23"/>
    </location>
</feature>
<dbReference type="Proteomes" id="UP000014500">
    <property type="component" value="Unassembled WGS sequence"/>
</dbReference>
<keyword evidence="1" id="KW-0732">Signal</keyword>
<dbReference type="STRING" id="126957.T1IJI4"/>
<reference evidence="2" key="2">
    <citation type="submission" date="2015-02" db="UniProtKB">
        <authorList>
            <consortium name="EnsemblMetazoa"/>
        </authorList>
    </citation>
    <scope>IDENTIFICATION</scope>
</reference>
<accession>T1IJI4</accession>